<dbReference type="STRING" id="272620.KPN_01442"/>
<dbReference type="InterPro" id="IPR001254">
    <property type="entry name" value="Trypsin_dom"/>
</dbReference>
<dbReference type="GO" id="GO:0006508">
    <property type="term" value="P:proteolysis"/>
    <property type="evidence" value="ECO:0007669"/>
    <property type="project" value="InterPro"/>
</dbReference>
<dbReference type="Gene3D" id="2.40.10.10">
    <property type="entry name" value="Trypsin-like serine proteases"/>
    <property type="match status" value="1"/>
</dbReference>
<evidence type="ECO:0000313" key="2">
    <source>
        <dbReference type="EMBL" id="ABR76874.1"/>
    </source>
</evidence>
<sequence>MLENYVCKIYVSKDPSFSKNLEATAFGFNDKEQLKVLTAAHVVTDALGKEYPSSNTQKLYVIFHNHLGPVNTVPVPVDFILNNCNDSNNFKDNYPFVDSAEMKLPANIKQPVSQYFKARNPKENMHTFGVGYPLGQTVLSTVFGKIQSIFIEDCENHRGQHYTSRFVISHNNRQGCSGGPYIISDGDEYYVIGSLIGEMFGKKEHSCPTLSVQSSADF</sequence>
<dbReference type="GO" id="GO:0004252">
    <property type="term" value="F:serine-type endopeptidase activity"/>
    <property type="evidence" value="ECO:0007669"/>
    <property type="project" value="InterPro"/>
</dbReference>
<dbReference type="InterPro" id="IPR009003">
    <property type="entry name" value="Peptidase_S1_PA"/>
</dbReference>
<reference evidence="2 3" key="2">
    <citation type="submission" date="2006-09" db="EMBL/GenBank/DDBJ databases">
        <authorList>
            <consortium name="The Klebsiella pneumonia Genome Sequencing Project"/>
            <person name="McClelland M."/>
            <person name="Sanderson E.K."/>
            <person name="Spieth J."/>
            <person name="Clifton W.S."/>
            <person name="Latreille P."/>
            <person name="Sabo A."/>
            <person name="Pepin K."/>
            <person name="Bhonagiri V."/>
            <person name="Porwollik S."/>
            <person name="Ali J."/>
            <person name="Wilson R.K."/>
        </authorList>
    </citation>
    <scope>NUCLEOTIDE SEQUENCE [LARGE SCALE GENOMIC DNA]</scope>
    <source>
        <strain evidence="3">ATCC 700721 / MGH 78578</strain>
    </source>
</reference>
<evidence type="ECO:0000313" key="3">
    <source>
        <dbReference type="Proteomes" id="UP000000265"/>
    </source>
</evidence>
<evidence type="ECO:0000259" key="1">
    <source>
        <dbReference type="Pfam" id="PF00089"/>
    </source>
</evidence>
<feature type="domain" description="Peptidase S1" evidence="1">
    <location>
        <begin position="32"/>
        <end position="209"/>
    </location>
</feature>
<dbReference type="EMBL" id="CP000647">
    <property type="protein sequence ID" value="ABR76874.1"/>
    <property type="molecule type" value="Genomic_DNA"/>
</dbReference>
<gene>
    <name evidence="2" type="ORF">KPN_01442</name>
</gene>
<name>A6T8F3_KLEP7</name>
<dbReference type="Pfam" id="PF00089">
    <property type="entry name" value="Trypsin"/>
    <property type="match status" value="1"/>
</dbReference>
<dbReference type="AlphaFoldDB" id="A6T8F3"/>
<dbReference type="PaxDb" id="272620-KPN_01442"/>
<dbReference type="EnsemblBacteria" id="ABR76874">
    <property type="protein sequence ID" value="ABR76874"/>
    <property type="gene ID" value="KPN_01442"/>
</dbReference>
<dbReference type="HOGENOM" id="CLU_1265301_0_0_6"/>
<reference evidence="2 3" key="1">
    <citation type="journal article" date="2001" name="Nature">
        <title>Complete genome sequence of Salmonella enterica serovar Typhimurium LT2.</title>
        <authorList>
            <person name="McClelland M."/>
            <person name="Sanderson K.E."/>
            <person name="Spieth J."/>
            <person name="Clifton S.W."/>
            <person name="Latreille P."/>
            <person name="Courtney L."/>
            <person name="Porwollik S."/>
            <person name="Ali J."/>
            <person name="Dante M."/>
            <person name="Du F."/>
            <person name="Hou S."/>
            <person name="Layman D."/>
            <person name="Leonard S."/>
            <person name="Nguyen C."/>
            <person name="Scott K."/>
            <person name="Holmes A."/>
            <person name="Grewal N."/>
            <person name="Mulvaney E."/>
            <person name="Ryan E."/>
            <person name="Sun H."/>
            <person name="Florea L."/>
            <person name="Miller W."/>
            <person name="Stoneking T."/>
            <person name="Nhan M."/>
            <person name="Waterston R."/>
            <person name="Wilson R.K."/>
        </authorList>
    </citation>
    <scope>NUCLEOTIDE SEQUENCE [LARGE SCALE GENOMIC DNA]</scope>
    <source>
        <strain evidence="3">ATCC 700721 / MGH 78578</strain>
    </source>
</reference>
<dbReference type="InterPro" id="IPR043504">
    <property type="entry name" value="Peptidase_S1_PA_chymotrypsin"/>
</dbReference>
<dbReference type="Proteomes" id="UP000000265">
    <property type="component" value="Chromosome"/>
</dbReference>
<proteinExistence type="predicted"/>
<protein>
    <recommendedName>
        <fullName evidence="1">Peptidase S1 domain-containing protein</fullName>
    </recommendedName>
</protein>
<accession>A6T8F3</accession>
<dbReference type="KEGG" id="kpn:KPN_01442"/>
<dbReference type="SUPFAM" id="SSF50494">
    <property type="entry name" value="Trypsin-like serine proteases"/>
    <property type="match status" value="1"/>
</dbReference>
<organism evidence="2 3">
    <name type="scientific">Klebsiella pneumoniae subsp. pneumoniae (strain ATCC 700721 / MGH 78578)</name>
    <dbReference type="NCBI Taxonomy" id="272620"/>
    <lineage>
        <taxon>Bacteria</taxon>
        <taxon>Pseudomonadati</taxon>
        <taxon>Pseudomonadota</taxon>
        <taxon>Gammaproteobacteria</taxon>
        <taxon>Enterobacterales</taxon>
        <taxon>Enterobacteriaceae</taxon>
        <taxon>Klebsiella/Raoultella group</taxon>
        <taxon>Klebsiella</taxon>
        <taxon>Klebsiella pneumoniae complex</taxon>
    </lineage>
</organism>
<dbReference type="RefSeq" id="WP_015958328.1">
    <property type="nucleotide sequence ID" value="NC_009648.1"/>
</dbReference>